<dbReference type="EMBL" id="SWJQ01000910">
    <property type="protein sequence ID" value="TRZ10214.1"/>
    <property type="molecule type" value="Genomic_DNA"/>
</dbReference>
<evidence type="ECO:0000313" key="1">
    <source>
        <dbReference type="EMBL" id="TRZ10214.1"/>
    </source>
</evidence>
<comment type="caution">
    <text evidence="1">The sequence shown here is derived from an EMBL/GenBank/DDBJ whole genome shotgun (WGS) entry which is preliminary data.</text>
</comment>
<organism evidence="1 2">
    <name type="scientific">Zosterops borbonicus</name>
    <dbReference type="NCBI Taxonomy" id="364589"/>
    <lineage>
        <taxon>Eukaryota</taxon>
        <taxon>Metazoa</taxon>
        <taxon>Chordata</taxon>
        <taxon>Craniata</taxon>
        <taxon>Vertebrata</taxon>
        <taxon>Euteleostomi</taxon>
        <taxon>Archelosauria</taxon>
        <taxon>Archosauria</taxon>
        <taxon>Dinosauria</taxon>
        <taxon>Saurischia</taxon>
        <taxon>Theropoda</taxon>
        <taxon>Coelurosauria</taxon>
        <taxon>Aves</taxon>
        <taxon>Neognathae</taxon>
        <taxon>Neoaves</taxon>
        <taxon>Telluraves</taxon>
        <taxon>Australaves</taxon>
        <taxon>Passeriformes</taxon>
        <taxon>Sylvioidea</taxon>
        <taxon>Zosteropidae</taxon>
        <taxon>Zosterops</taxon>
    </lineage>
</organism>
<name>A0A8K1G1T3_9PASS</name>
<evidence type="ECO:0000313" key="2">
    <source>
        <dbReference type="Proteomes" id="UP000796761"/>
    </source>
</evidence>
<keyword evidence="2" id="KW-1185">Reference proteome</keyword>
<accession>A0A8K1G1T3</accession>
<proteinExistence type="predicted"/>
<protein>
    <submittedName>
        <fullName evidence="1">Uncharacterized protein</fullName>
    </submittedName>
</protein>
<dbReference type="OrthoDB" id="6769086at2759"/>
<gene>
    <name evidence="1" type="ORF">HGM15179_016893</name>
</gene>
<dbReference type="AlphaFoldDB" id="A0A8K1G1T3"/>
<sequence length="176" mass="20286">MTQPWALPAQKAKRVLGCIQSTVGSRGGRGFCPSALVRPHLESCIRQEGQGAAGVSPEETIKMIRLTEHFFYEERLRELELFTLEKKRVQNDVIAASQYLKRAYRKDGERLFTRACSDRRNGFKLQDWTFKLDMRKILFTVSMVRHWNRLPRELVGAPSLAEFKTRLDGALSSLVW</sequence>
<reference evidence="1" key="1">
    <citation type="submission" date="2019-04" db="EMBL/GenBank/DDBJ databases">
        <title>Genome assembly of Zosterops borbonicus 15179.</title>
        <authorList>
            <person name="Leroy T."/>
            <person name="Anselmetti Y."/>
            <person name="Tilak M.-K."/>
            <person name="Nabholz B."/>
        </authorList>
    </citation>
    <scope>NUCLEOTIDE SEQUENCE</scope>
    <source>
        <strain evidence="1">HGM_15179</strain>
        <tissue evidence="1">Muscle</tissue>
    </source>
</reference>
<dbReference type="Proteomes" id="UP000796761">
    <property type="component" value="Unassembled WGS sequence"/>
</dbReference>